<sequence length="280" mass="31984">MPQEKNLSIQDVFDEIIRSKPEITKSIKASEANILLKIGALQERLEQVEKENSRLKEKLEILERNSKKKSLIVFGLNEEPRDISLGSISETLKSLLKVEIKDTDISDLYSLGGYPDSEEVKKIITELKDKKASGHDGIRSEVLKNIKEYISEPIAHMSNLCFETGVYPDILKIGGRLKRRKRWWRISWSAGFRHVGGGGGFRGFIERYGGLHEEIVEVVEEDLEVEMELEEVMDMEEEDQMVMVEEEEVDHEGSITIQDSFQGPLLEVVVDQGVNSKYIF</sequence>
<protein>
    <submittedName>
        <fullName evidence="2">Uncharacterized protein</fullName>
    </submittedName>
</protein>
<evidence type="ECO:0000313" key="3">
    <source>
        <dbReference type="Proteomes" id="UP001516400"/>
    </source>
</evidence>
<comment type="caution">
    <text evidence="2">The sequence shown here is derived from an EMBL/GenBank/DDBJ whole genome shotgun (WGS) entry which is preliminary data.</text>
</comment>
<dbReference type="AlphaFoldDB" id="A0ABD2NKA7"/>
<accession>A0ABD2NKA7</accession>
<reference evidence="2 3" key="1">
    <citation type="journal article" date="2021" name="BMC Biol.">
        <title>Horizontally acquired antibacterial genes associated with adaptive radiation of ladybird beetles.</title>
        <authorList>
            <person name="Li H.S."/>
            <person name="Tang X.F."/>
            <person name="Huang Y.H."/>
            <person name="Xu Z.Y."/>
            <person name="Chen M.L."/>
            <person name="Du X.Y."/>
            <person name="Qiu B.Y."/>
            <person name="Chen P.T."/>
            <person name="Zhang W."/>
            <person name="Slipinski A."/>
            <person name="Escalona H.E."/>
            <person name="Waterhouse R.M."/>
            <person name="Zwick A."/>
            <person name="Pang H."/>
        </authorList>
    </citation>
    <scope>NUCLEOTIDE SEQUENCE [LARGE SCALE GENOMIC DNA]</scope>
    <source>
        <strain evidence="2">SYSU2018</strain>
    </source>
</reference>
<proteinExistence type="predicted"/>
<evidence type="ECO:0000256" key="1">
    <source>
        <dbReference type="SAM" id="Coils"/>
    </source>
</evidence>
<gene>
    <name evidence="2" type="ORF">HHI36_016367</name>
</gene>
<evidence type="ECO:0000313" key="2">
    <source>
        <dbReference type="EMBL" id="KAL3278847.1"/>
    </source>
</evidence>
<keyword evidence="3" id="KW-1185">Reference proteome</keyword>
<feature type="coiled-coil region" evidence="1">
    <location>
        <begin position="31"/>
        <end position="65"/>
    </location>
</feature>
<keyword evidence="1" id="KW-0175">Coiled coil</keyword>
<organism evidence="2 3">
    <name type="scientific">Cryptolaemus montrouzieri</name>
    <dbReference type="NCBI Taxonomy" id="559131"/>
    <lineage>
        <taxon>Eukaryota</taxon>
        <taxon>Metazoa</taxon>
        <taxon>Ecdysozoa</taxon>
        <taxon>Arthropoda</taxon>
        <taxon>Hexapoda</taxon>
        <taxon>Insecta</taxon>
        <taxon>Pterygota</taxon>
        <taxon>Neoptera</taxon>
        <taxon>Endopterygota</taxon>
        <taxon>Coleoptera</taxon>
        <taxon>Polyphaga</taxon>
        <taxon>Cucujiformia</taxon>
        <taxon>Coccinelloidea</taxon>
        <taxon>Coccinellidae</taxon>
        <taxon>Scymninae</taxon>
        <taxon>Scymnini</taxon>
        <taxon>Cryptolaemus</taxon>
    </lineage>
</organism>
<dbReference type="Proteomes" id="UP001516400">
    <property type="component" value="Unassembled WGS sequence"/>
</dbReference>
<name>A0ABD2NKA7_9CUCU</name>
<dbReference type="EMBL" id="JABFTP020000124">
    <property type="protein sequence ID" value="KAL3278847.1"/>
    <property type="molecule type" value="Genomic_DNA"/>
</dbReference>